<keyword evidence="1" id="KW-0812">Transmembrane</keyword>
<dbReference type="AlphaFoldDB" id="A0A844YFD1"/>
<dbReference type="SUPFAM" id="SSF53448">
    <property type="entry name" value="Nucleotide-diphospho-sugar transferases"/>
    <property type="match status" value="1"/>
</dbReference>
<protein>
    <submittedName>
        <fullName evidence="2">Uncharacterized protein</fullName>
    </submittedName>
</protein>
<dbReference type="EMBL" id="WTYN01000001">
    <property type="protein sequence ID" value="MXO61768.1"/>
    <property type="molecule type" value="Genomic_DNA"/>
</dbReference>
<comment type="caution">
    <text evidence="2">The sequence shown here is derived from an EMBL/GenBank/DDBJ whole genome shotgun (WGS) entry which is preliminary data.</text>
</comment>
<keyword evidence="1" id="KW-1133">Transmembrane helix</keyword>
<proteinExistence type="predicted"/>
<gene>
    <name evidence="2" type="ORF">GRI48_01970</name>
</gene>
<dbReference type="RefSeq" id="WP_160670651.1">
    <property type="nucleotide sequence ID" value="NZ_WTYN01000001.1"/>
</dbReference>
<keyword evidence="3" id="KW-1185">Reference proteome</keyword>
<sequence>MLVALLSICAEPESGGEIPRGLLHFAGQSIAERQIELAVRMGADRVVCLVDTIDAEVIDLQDAARDLGVKFTAVSGARSLLGQVAAGDELLLFGDGVLPAGAAVEKHLGERSGVLVIPAEGAVEEGYERIDGEWAWAGVLRASGASIEALSQLPVDIDPVSALLRIALQRGTRVVPIDGAKAMRAGWLLARDETQLAAQETEFLRRFAKHSGLAQPTRSLADVIALRFAGRALDRQATGLPASIIGAVCAVGSVAAASEGMPVLGLGLLAFGSFARDIGRSLSDMLAAIRQKGSQKQWVATAFSLVFDVSLVALSVLAADGGPRIEMGVLALMLIGLLHLSEQVSQSRLLAPLKDRTLVYIVLAIGAGIGLLKPAMAGLCLAIIGLLLLVQRQARLTPA</sequence>
<name>A0A844YFD1_9SPHN</name>
<keyword evidence="1" id="KW-0472">Membrane</keyword>
<evidence type="ECO:0000313" key="3">
    <source>
        <dbReference type="Proteomes" id="UP000445582"/>
    </source>
</evidence>
<dbReference type="OrthoDB" id="8477220at2"/>
<evidence type="ECO:0000256" key="1">
    <source>
        <dbReference type="SAM" id="Phobius"/>
    </source>
</evidence>
<feature type="transmembrane region" description="Helical" evidence="1">
    <location>
        <begin position="361"/>
        <end position="390"/>
    </location>
</feature>
<evidence type="ECO:0000313" key="2">
    <source>
        <dbReference type="EMBL" id="MXO61768.1"/>
    </source>
</evidence>
<accession>A0A844YFD1</accession>
<dbReference type="InterPro" id="IPR029044">
    <property type="entry name" value="Nucleotide-diphossugar_trans"/>
</dbReference>
<reference evidence="2 3" key="1">
    <citation type="submission" date="2019-12" db="EMBL/GenBank/DDBJ databases">
        <title>Genomic-based taxomic classification of the family Erythrobacteraceae.</title>
        <authorList>
            <person name="Xu L."/>
        </authorList>
    </citation>
    <scope>NUCLEOTIDE SEQUENCE [LARGE SCALE GENOMIC DNA]</scope>
    <source>
        <strain evidence="2 3">MCCC 1A09965</strain>
    </source>
</reference>
<dbReference type="Proteomes" id="UP000445582">
    <property type="component" value="Unassembled WGS sequence"/>
</dbReference>
<organism evidence="2 3">
    <name type="scientific">Qipengyuania oceanensis</name>
    <dbReference type="NCBI Taxonomy" id="1463597"/>
    <lineage>
        <taxon>Bacteria</taxon>
        <taxon>Pseudomonadati</taxon>
        <taxon>Pseudomonadota</taxon>
        <taxon>Alphaproteobacteria</taxon>
        <taxon>Sphingomonadales</taxon>
        <taxon>Erythrobacteraceae</taxon>
        <taxon>Qipengyuania</taxon>
    </lineage>
</organism>